<dbReference type="Proteomes" id="UP000249340">
    <property type="component" value="Chromosome"/>
</dbReference>
<dbReference type="Gene3D" id="3.40.47.10">
    <property type="match status" value="1"/>
</dbReference>
<dbReference type="EMBL" id="CP031264">
    <property type="protein sequence ID" value="AXI78497.1"/>
    <property type="molecule type" value="Genomic_DNA"/>
</dbReference>
<evidence type="ECO:0000256" key="2">
    <source>
        <dbReference type="ARBA" id="ARBA00022679"/>
    </source>
</evidence>
<dbReference type="AlphaFoldDB" id="A0A345SXP2"/>
<keyword evidence="1" id="KW-0963">Cytoplasm</keyword>
<name>A0A345SXP2_9ACTN</name>
<keyword evidence="2" id="KW-0808">Transferase</keyword>
<reference evidence="7" key="1">
    <citation type="submission" date="2018-07" db="EMBL/GenBank/DDBJ databases">
        <title>Streptacidiphilus bronchialis DSM 106435 chromosome.</title>
        <authorList>
            <person name="Batra D."/>
            <person name="Gulvik C.A."/>
        </authorList>
    </citation>
    <scope>NUCLEOTIDE SEQUENCE [LARGE SCALE GENOMIC DNA]</scope>
    <source>
        <strain evidence="7">DSM 106435</strain>
    </source>
</reference>
<dbReference type="Pfam" id="PF08541">
    <property type="entry name" value="ACP_syn_III_C"/>
    <property type="match status" value="1"/>
</dbReference>
<keyword evidence="7" id="KW-1185">Reference proteome</keyword>
<evidence type="ECO:0000256" key="1">
    <source>
        <dbReference type="ARBA" id="ARBA00022490"/>
    </source>
</evidence>
<proteinExistence type="predicted"/>
<dbReference type="NCBIfam" id="NF006829">
    <property type="entry name" value="PRK09352.1"/>
    <property type="match status" value="1"/>
</dbReference>
<sequence length="340" mass="35298">MITTGIPGKGRSHSVIGIVGTGSYLPAHVVTNSEVGEPAGVSGEWIHAKTGIQNRRRAKPDEATSDLAVIAGRAALESAGIRASDLALVVVATSTPDSPQPPTACVVADELGTLPGTAAFDVNAVCSGFVFALTTAERILRDSDSSYALVIGADVYSRILNPADRKTAILFGDGAGAVVLGPAPAPDRGLIAGRLASFGADRELIEVPAGGSRLPATAETIDEGLHHFRMNGRGVRDFVSEQVPPAVRDFLADTGVTPADIDRFVPHQANGRMLEDLARLLEIPFERTCTTFEEFGNTGSASVAVTLDRAARSGELHPGDLVLLAGFGGGMAMGLALLRW</sequence>
<evidence type="ECO:0000313" key="6">
    <source>
        <dbReference type="EMBL" id="AXI78497.1"/>
    </source>
</evidence>
<gene>
    <name evidence="6" type="ORF">C7M71_014720</name>
</gene>
<feature type="domain" description="Beta-ketoacyl-[acyl-carrier-protein] synthase III C-terminal" evidence="4">
    <location>
        <begin position="251"/>
        <end position="340"/>
    </location>
</feature>
<dbReference type="PANTHER" id="PTHR34069:SF2">
    <property type="entry name" value="BETA-KETOACYL-[ACYL-CARRIER-PROTEIN] SYNTHASE III"/>
    <property type="match status" value="1"/>
</dbReference>
<dbReference type="GO" id="GO:0044550">
    <property type="term" value="P:secondary metabolite biosynthetic process"/>
    <property type="evidence" value="ECO:0007669"/>
    <property type="project" value="TreeGrafter"/>
</dbReference>
<dbReference type="OrthoDB" id="9815506at2"/>
<accession>A0A345SXP2</accession>
<evidence type="ECO:0000313" key="7">
    <source>
        <dbReference type="Proteomes" id="UP000249340"/>
    </source>
</evidence>
<organism evidence="6 7">
    <name type="scientific">Peterkaempfera bronchialis</name>
    <dbReference type="NCBI Taxonomy" id="2126346"/>
    <lineage>
        <taxon>Bacteria</taxon>
        <taxon>Bacillati</taxon>
        <taxon>Actinomycetota</taxon>
        <taxon>Actinomycetes</taxon>
        <taxon>Kitasatosporales</taxon>
        <taxon>Streptomycetaceae</taxon>
        <taxon>Peterkaempfera</taxon>
    </lineage>
</organism>
<dbReference type="RefSeq" id="WP_111488754.1">
    <property type="nucleotide sequence ID" value="NZ_CP031264.1"/>
</dbReference>
<evidence type="ECO:0000259" key="4">
    <source>
        <dbReference type="Pfam" id="PF08541"/>
    </source>
</evidence>
<dbReference type="GO" id="GO:0004315">
    <property type="term" value="F:3-oxoacyl-[acyl-carrier-protein] synthase activity"/>
    <property type="evidence" value="ECO:0007669"/>
    <property type="project" value="InterPro"/>
</dbReference>
<protein>
    <submittedName>
        <fullName evidence="6">Ketoacyl-ACP synthase III</fullName>
    </submittedName>
</protein>
<keyword evidence="3" id="KW-0012">Acyltransferase</keyword>
<evidence type="ECO:0000256" key="3">
    <source>
        <dbReference type="ARBA" id="ARBA00023315"/>
    </source>
</evidence>
<dbReference type="GO" id="GO:0006633">
    <property type="term" value="P:fatty acid biosynthetic process"/>
    <property type="evidence" value="ECO:0007669"/>
    <property type="project" value="InterPro"/>
</dbReference>
<feature type="domain" description="Beta-ketoacyl-[acyl-carrier-protein] synthase III N-terminal" evidence="5">
    <location>
        <begin position="120"/>
        <end position="192"/>
    </location>
</feature>
<dbReference type="PANTHER" id="PTHR34069">
    <property type="entry name" value="3-OXOACYL-[ACYL-CARRIER-PROTEIN] SYNTHASE 3"/>
    <property type="match status" value="1"/>
</dbReference>
<dbReference type="InterPro" id="IPR016039">
    <property type="entry name" value="Thiolase-like"/>
</dbReference>
<dbReference type="CDD" id="cd00830">
    <property type="entry name" value="KAS_III"/>
    <property type="match status" value="1"/>
</dbReference>
<dbReference type="KEGG" id="stri:C7M71_014720"/>
<dbReference type="InterPro" id="IPR013747">
    <property type="entry name" value="ACP_syn_III_C"/>
</dbReference>
<dbReference type="Pfam" id="PF08545">
    <property type="entry name" value="ACP_syn_III"/>
    <property type="match status" value="1"/>
</dbReference>
<evidence type="ECO:0000259" key="5">
    <source>
        <dbReference type="Pfam" id="PF08545"/>
    </source>
</evidence>
<dbReference type="InterPro" id="IPR013751">
    <property type="entry name" value="ACP_syn_III_N"/>
</dbReference>
<dbReference type="SUPFAM" id="SSF53901">
    <property type="entry name" value="Thiolase-like"/>
    <property type="match status" value="1"/>
</dbReference>